<evidence type="ECO:0000256" key="1">
    <source>
        <dbReference type="SAM" id="MobiDB-lite"/>
    </source>
</evidence>
<dbReference type="InterPro" id="IPR025326">
    <property type="entry name" value="DUF4232"/>
</dbReference>
<feature type="region of interest" description="Disordered" evidence="1">
    <location>
        <begin position="28"/>
        <end position="48"/>
    </location>
</feature>
<reference evidence="4 5" key="1">
    <citation type="submission" date="2020-08" db="EMBL/GenBank/DDBJ databases">
        <title>Sequencing the genomes of 1000 actinobacteria strains.</title>
        <authorList>
            <person name="Klenk H.-P."/>
        </authorList>
    </citation>
    <scope>NUCLEOTIDE SEQUENCE [LARGE SCALE GENOMIC DNA]</scope>
    <source>
        <strain evidence="4 5">DSM 41654</strain>
    </source>
</reference>
<organism evidence="4 5">
    <name type="scientific">Kitasatospora kifunensis</name>
    <name type="common">Streptomyces kifunensis</name>
    <dbReference type="NCBI Taxonomy" id="58351"/>
    <lineage>
        <taxon>Bacteria</taxon>
        <taxon>Bacillati</taxon>
        <taxon>Actinomycetota</taxon>
        <taxon>Actinomycetes</taxon>
        <taxon>Kitasatosporales</taxon>
        <taxon>Streptomycetaceae</taxon>
        <taxon>Kitasatospora</taxon>
    </lineage>
</organism>
<dbReference type="Proteomes" id="UP000540506">
    <property type="component" value="Unassembled WGS sequence"/>
</dbReference>
<dbReference type="Pfam" id="PF14016">
    <property type="entry name" value="DUF4232"/>
    <property type="match status" value="1"/>
</dbReference>
<protein>
    <recommendedName>
        <fullName evidence="3">DUF4232 domain-containing protein</fullName>
    </recommendedName>
</protein>
<evidence type="ECO:0000259" key="3">
    <source>
        <dbReference type="Pfam" id="PF14016"/>
    </source>
</evidence>
<gene>
    <name evidence="4" type="ORF">FHR34_006832</name>
</gene>
<dbReference type="PROSITE" id="PS51257">
    <property type="entry name" value="PROKAR_LIPOPROTEIN"/>
    <property type="match status" value="1"/>
</dbReference>
<evidence type="ECO:0000313" key="5">
    <source>
        <dbReference type="Proteomes" id="UP000540506"/>
    </source>
</evidence>
<accession>A0A7W7R948</accession>
<dbReference type="AlphaFoldDB" id="A0A7W7R948"/>
<evidence type="ECO:0000313" key="4">
    <source>
        <dbReference type="EMBL" id="MBB4927737.1"/>
    </source>
</evidence>
<keyword evidence="5" id="KW-1185">Reference proteome</keyword>
<dbReference type="EMBL" id="JACHJV010000002">
    <property type="protein sequence ID" value="MBB4927737.1"/>
    <property type="molecule type" value="Genomic_DNA"/>
</dbReference>
<feature type="domain" description="DUF4232" evidence="3">
    <location>
        <begin position="157"/>
        <end position="293"/>
    </location>
</feature>
<comment type="caution">
    <text evidence="4">The sequence shown here is derived from an EMBL/GenBank/DDBJ whole genome shotgun (WGS) entry which is preliminary data.</text>
</comment>
<feature type="signal peptide" evidence="2">
    <location>
        <begin position="1"/>
        <end position="20"/>
    </location>
</feature>
<feature type="chain" id="PRO_5038831584" description="DUF4232 domain-containing protein" evidence="2">
    <location>
        <begin position="21"/>
        <end position="295"/>
    </location>
</feature>
<proteinExistence type="predicted"/>
<dbReference type="RefSeq" id="WP_184944366.1">
    <property type="nucleotide sequence ID" value="NZ_JACHJV010000002.1"/>
</dbReference>
<keyword evidence="2" id="KW-0732">Signal</keyword>
<evidence type="ECO:0000256" key="2">
    <source>
        <dbReference type="SAM" id="SignalP"/>
    </source>
</evidence>
<feature type="compositionally biased region" description="Low complexity" evidence="1">
    <location>
        <begin position="28"/>
        <end position="45"/>
    </location>
</feature>
<sequence>MRPAIPFALSAVVASTLLLAGCGSQNVASGSPATSGSPTCTPSTPVGDAGALKRDNVTIVSPGCRTSSASAAEFEVTNAESEPFTYTVTLNLLNDAGEVMDSIPQTVASVAPGQTVRHTVNAGDTGRTGTSAVGARVRIAKVRAVPSAEAPVAAGTCPPSGIRVTADEVDAAMGLRAVGLHLTNCGTGAYSVNGYPQFQFLDQDRKPVTGIRTSHGTDAIATGIVPDAPPKPVTLQPGESASATLAWRNTTGAGDPVDIPYVRVSAKPGAPTVIVTPELDLGTTGAVGVSAWQKP</sequence>
<name>A0A7W7R948_KITKI</name>